<evidence type="ECO:0000256" key="5">
    <source>
        <dbReference type="ARBA" id="ARBA00022630"/>
    </source>
</evidence>
<dbReference type="Pfam" id="PF18113">
    <property type="entry name" value="Rbx_binding"/>
    <property type="match status" value="1"/>
</dbReference>
<dbReference type="Pfam" id="PF07992">
    <property type="entry name" value="Pyr_redox_2"/>
    <property type="match status" value="1"/>
</dbReference>
<feature type="domain" description="Rubredoxin binding" evidence="10">
    <location>
        <begin position="306"/>
        <end position="375"/>
    </location>
</feature>
<dbReference type="GO" id="GO:0005737">
    <property type="term" value="C:cytoplasm"/>
    <property type="evidence" value="ECO:0007669"/>
    <property type="project" value="UniProtKB-SubCell"/>
</dbReference>
<dbReference type="SUPFAM" id="SSF51905">
    <property type="entry name" value="FAD/NAD(P)-binding domain"/>
    <property type="match status" value="1"/>
</dbReference>
<evidence type="ECO:0000256" key="6">
    <source>
        <dbReference type="ARBA" id="ARBA00022827"/>
    </source>
</evidence>
<keyword evidence="4" id="KW-0963">Cytoplasm</keyword>
<evidence type="ECO:0000313" key="11">
    <source>
        <dbReference type="EMBL" id="MBC3291023.1"/>
    </source>
</evidence>
<dbReference type="InterPro" id="IPR036188">
    <property type="entry name" value="FAD/NAD-bd_sf"/>
</dbReference>
<evidence type="ECO:0000256" key="7">
    <source>
        <dbReference type="ARBA" id="ARBA00023002"/>
    </source>
</evidence>
<evidence type="ECO:0000256" key="3">
    <source>
        <dbReference type="ARBA" id="ARBA00006442"/>
    </source>
</evidence>
<comment type="caution">
    <text evidence="11">The sequence shown here is derived from an EMBL/GenBank/DDBJ whole genome shotgun (WGS) entry which is preliminary data.</text>
</comment>
<dbReference type="HAMAP" id="MF_01313">
    <property type="entry name" value="NorW"/>
    <property type="match status" value="1"/>
</dbReference>
<organism evidence="11">
    <name type="scientific">Pseudomonas tritici</name>
    <dbReference type="NCBI Taxonomy" id="2745518"/>
    <lineage>
        <taxon>Bacteria</taxon>
        <taxon>Pseudomonadati</taxon>
        <taxon>Pseudomonadota</taxon>
        <taxon>Gammaproteobacteria</taxon>
        <taxon>Pseudomonadales</taxon>
        <taxon>Pseudomonadaceae</taxon>
        <taxon>Pseudomonas</taxon>
    </lineage>
</organism>
<dbReference type="InterPro" id="IPR023753">
    <property type="entry name" value="FAD/NAD-binding_dom"/>
</dbReference>
<proteinExistence type="inferred from homology"/>
<dbReference type="InterPro" id="IPR023961">
    <property type="entry name" value="NO_rdtase_NorW"/>
</dbReference>
<comment type="cofactor">
    <cofactor evidence="1">
        <name>FAD</name>
        <dbReference type="ChEBI" id="CHEBI:57692"/>
    </cofactor>
</comment>
<keyword evidence="5" id="KW-0285">Flavoprotein</keyword>
<dbReference type="EC" id="1.18.1.-" evidence="11"/>
<evidence type="ECO:0000256" key="4">
    <source>
        <dbReference type="ARBA" id="ARBA00022490"/>
    </source>
</evidence>
<dbReference type="PANTHER" id="PTHR43429:SF3">
    <property type="entry name" value="NITRITE REDUCTASE [NAD(P)H]"/>
    <property type="match status" value="1"/>
</dbReference>
<dbReference type="NCBIfam" id="NF003437">
    <property type="entry name" value="PRK04965.1"/>
    <property type="match status" value="1"/>
</dbReference>
<gene>
    <name evidence="11" type="primary">norW</name>
    <name evidence="11" type="ORF">HU722_05760</name>
</gene>
<evidence type="ECO:0000256" key="2">
    <source>
        <dbReference type="ARBA" id="ARBA00004496"/>
    </source>
</evidence>
<evidence type="ECO:0000259" key="10">
    <source>
        <dbReference type="Pfam" id="PF18113"/>
    </source>
</evidence>
<comment type="similarity">
    <text evidence="3">Belongs to the FAD-dependent oxidoreductase family.</text>
</comment>
<name>A0A8H9YMC8_9PSED</name>
<dbReference type="PRINTS" id="PR00368">
    <property type="entry name" value="FADPNR"/>
</dbReference>
<evidence type="ECO:0000256" key="1">
    <source>
        <dbReference type="ARBA" id="ARBA00001974"/>
    </source>
</evidence>
<dbReference type="AlphaFoldDB" id="A0A8H9YMC8"/>
<dbReference type="InterPro" id="IPR050260">
    <property type="entry name" value="FAD-bd_OxRdtase"/>
</dbReference>
<keyword evidence="8" id="KW-0520">NAD</keyword>
<dbReference type="PANTHER" id="PTHR43429">
    <property type="entry name" value="PYRIDINE NUCLEOTIDE-DISULFIDE OXIDOREDUCTASE DOMAIN-CONTAINING"/>
    <property type="match status" value="1"/>
</dbReference>
<keyword evidence="7 11" id="KW-0560">Oxidoreductase</keyword>
<dbReference type="GO" id="GO:0016731">
    <property type="term" value="F:oxidoreductase activity, acting on iron-sulfur proteins as donors, NAD or NADP as acceptor"/>
    <property type="evidence" value="ECO:0007669"/>
    <property type="project" value="InterPro"/>
</dbReference>
<protein>
    <submittedName>
        <fullName evidence="11">NADH:flavorubredoxin reductase NorW</fullName>
        <ecNumber evidence="11">1.18.1.-</ecNumber>
    </submittedName>
</protein>
<comment type="subcellular location">
    <subcellularLocation>
        <location evidence="2">Cytoplasm</location>
    </subcellularLocation>
</comment>
<dbReference type="InterPro" id="IPR041364">
    <property type="entry name" value="Rbx-bd"/>
</dbReference>
<accession>A0A8H9YMC8</accession>
<sequence length="377" mass="41399">MSHGIVIIGSGFAARQLVKNIRKQDANVPLTLIAADSMDEYNKPDLSHVISQSQRADDLTRQTAGEFAEQFNLRLFPYTWVTDIDVAAHCVKAKEKQWHYDKLVLATGASAFVPPVEGHELMLTLNSQQEYQACETTLRDAQRVMIVGGGLIGTELAMDFCRAGKSVTLVDHAASILSALMPAEVSSRLQHRLTDMGVHLLLKSQLQSLTNTHSGIRATLDRNRSVEVDVVIAATGLRPETALARRAGAQTHRGVMVDSYLQTTQPDIYALGDCAEINGQVLPFLQPIQISAMYLAKNLLGTSTPLKLPAMLVKVKTPELPLHLAGETQRQDLNWHITLETQGMVARGMDNDGQLRAFVVSEDRMKEAFALLKSLPV</sequence>
<keyword evidence="6" id="KW-0274">FAD</keyword>
<dbReference type="EMBL" id="JABWQF010000002">
    <property type="protein sequence ID" value="MBC3291023.1"/>
    <property type="molecule type" value="Genomic_DNA"/>
</dbReference>
<dbReference type="Gene3D" id="3.30.390.120">
    <property type="match status" value="1"/>
</dbReference>
<dbReference type="Gene3D" id="3.50.50.60">
    <property type="entry name" value="FAD/NAD(P)-binding domain"/>
    <property type="match status" value="2"/>
</dbReference>
<dbReference type="PRINTS" id="PR00411">
    <property type="entry name" value="PNDRDTASEI"/>
</dbReference>
<evidence type="ECO:0000259" key="9">
    <source>
        <dbReference type="Pfam" id="PF07992"/>
    </source>
</evidence>
<reference evidence="11" key="1">
    <citation type="journal article" date="2020" name="Microorganisms">
        <title>Reliable Identification of Environmental Pseudomonas Isolates Using the rpoD Gene.</title>
        <authorList>
            <consortium name="The Broad Institute Genome Sequencing Platform"/>
            <person name="Girard L."/>
            <person name="Lood C."/>
            <person name="Rokni-Zadeh H."/>
            <person name="van Noort V."/>
            <person name="Lavigne R."/>
            <person name="De Mot R."/>
        </authorList>
    </citation>
    <scope>NUCLEOTIDE SEQUENCE [LARGE SCALE GENOMIC DNA]</scope>
    <source>
        <strain evidence="11">SWRI145</strain>
    </source>
</reference>
<evidence type="ECO:0000256" key="8">
    <source>
        <dbReference type="ARBA" id="ARBA00023027"/>
    </source>
</evidence>
<feature type="domain" description="FAD/NAD(P)-binding" evidence="9">
    <location>
        <begin position="5"/>
        <end position="275"/>
    </location>
</feature>